<feature type="compositionally biased region" description="Polar residues" evidence="1">
    <location>
        <begin position="312"/>
        <end position="324"/>
    </location>
</feature>
<feature type="compositionally biased region" description="Polar residues" evidence="1">
    <location>
        <begin position="365"/>
        <end position="377"/>
    </location>
</feature>
<feature type="compositionally biased region" description="Polar residues" evidence="1">
    <location>
        <begin position="267"/>
        <end position="280"/>
    </location>
</feature>
<dbReference type="OrthoDB" id="4204700at2759"/>
<organism evidence="2 3">
    <name type="scientific">Viridothelium virens</name>
    <name type="common">Speckled blister lichen</name>
    <name type="synonym">Trypethelium virens</name>
    <dbReference type="NCBI Taxonomy" id="1048519"/>
    <lineage>
        <taxon>Eukaryota</taxon>
        <taxon>Fungi</taxon>
        <taxon>Dikarya</taxon>
        <taxon>Ascomycota</taxon>
        <taxon>Pezizomycotina</taxon>
        <taxon>Dothideomycetes</taxon>
        <taxon>Dothideomycetes incertae sedis</taxon>
        <taxon>Trypetheliales</taxon>
        <taxon>Trypetheliaceae</taxon>
        <taxon>Viridothelium</taxon>
    </lineage>
</organism>
<sequence>MLPAYAQKRMHLHNFADEITAADIPQWSSLLFNYSPLFVLFHLISQLLRLLNMVLDDATNNARDNWVDDSSPSADSDSYSSSPSNPLLSTYRIDLDKLPQPFRFTSAASQQRAIGSSLEKSLVRFSKEIRRPLSRDEAAAICELECKSLRTTSYGMPIFTALGAARCYQTAATFRFPLYQPNPAAFQPESFFGIVRGSAARICWHALRAGFYCSVGGLAGTFFIVAPYAASVASATFIVDPRLRQFNKDILQARKDKRDEIIRMTGAQKTAAPQQDQAQYPSMGGGGTRRDQDDDMSPTASDYSFSGDGYSATDTGTMSDSQSRANEEQRSYQSQSFDSPSSDSSTSNNSTAGGSAWDRIRAQAARNNPPSGSQREATWSKVRGNGNKATRDNRTTSDSSDSFSFSNAEEDRALAKSEAQKEFDARIERERRGKNF</sequence>
<feature type="compositionally biased region" description="Basic and acidic residues" evidence="1">
    <location>
        <begin position="409"/>
        <end position="436"/>
    </location>
</feature>
<accession>A0A6A6HN49</accession>
<feature type="region of interest" description="Disordered" evidence="1">
    <location>
        <begin position="65"/>
        <end position="85"/>
    </location>
</feature>
<feature type="compositionally biased region" description="Low complexity" evidence="1">
    <location>
        <begin position="396"/>
        <end position="407"/>
    </location>
</feature>
<keyword evidence="3" id="KW-1185">Reference proteome</keyword>
<protein>
    <submittedName>
        <fullName evidence="2">Uncharacterized protein</fullName>
    </submittedName>
</protein>
<dbReference type="AlphaFoldDB" id="A0A6A6HN49"/>
<feature type="compositionally biased region" description="Low complexity" evidence="1">
    <location>
        <begin position="68"/>
        <end position="84"/>
    </location>
</feature>
<name>A0A6A6HN49_VIRVR</name>
<evidence type="ECO:0000313" key="3">
    <source>
        <dbReference type="Proteomes" id="UP000800092"/>
    </source>
</evidence>
<feature type="compositionally biased region" description="Low complexity" evidence="1">
    <location>
        <begin position="331"/>
        <end position="356"/>
    </location>
</feature>
<evidence type="ECO:0000256" key="1">
    <source>
        <dbReference type="SAM" id="MobiDB-lite"/>
    </source>
</evidence>
<dbReference type="EMBL" id="ML991774">
    <property type="protein sequence ID" value="KAF2238963.1"/>
    <property type="molecule type" value="Genomic_DNA"/>
</dbReference>
<dbReference type="Proteomes" id="UP000800092">
    <property type="component" value="Unassembled WGS sequence"/>
</dbReference>
<reference evidence="2" key="1">
    <citation type="journal article" date="2020" name="Stud. Mycol.">
        <title>101 Dothideomycetes genomes: a test case for predicting lifestyles and emergence of pathogens.</title>
        <authorList>
            <person name="Haridas S."/>
            <person name="Albert R."/>
            <person name="Binder M."/>
            <person name="Bloem J."/>
            <person name="Labutti K."/>
            <person name="Salamov A."/>
            <person name="Andreopoulos B."/>
            <person name="Baker S."/>
            <person name="Barry K."/>
            <person name="Bills G."/>
            <person name="Bluhm B."/>
            <person name="Cannon C."/>
            <person name="Castanera R."/>
            <person name="Culley D."/>
            <person name="Daum C."/>
            <person name="Ezra D."/>
            <person name="Gonzalez J."/>
            <person name="Henrissat B."/>
            <person name="Kuo A."/>
            <person name="Liang C."/>
            <person name="Lipzen A."/>
            <person name="Lutzoni F."/>
            <person name="Magnuson J."/>
            <person name="Mondo S."/>
            <person name="Nolan M."/>
            <person name="Ohm R."/>
            <person name="Pangilinan J."/>
            <person name="Park H.-J."/>
            <person name="Ramirez L."/>
            <person name="Alfaro M."/>
            <person name="Sun H."/>
            <person name="Tritt A."/>
            <person name="Yoshinaga Y."/>
            <person name="Zwiers L.-H."/>
            <person name="Turgeon B."/>
            <person name="Goodwin S."/>
            <person name="Spatafora J."/>
            <person name="Crous P."/>
            <person name="Grigoriev I."/>
        </authorList>
    </citation>
    <scope>NUCLEOTIDE SEQUENCE</scope>
    <source>
        <strain evidence="2">Tuck. ex Michener</strain>
    </source>
</reference>
<gene>
    <name evidence="2" type="ORF">EV356DRAFT_528849</name>
</gene>
<feature type="region of interest" description="Disordered" evidence="1">
    <location>
        <begin position="266"/>
        <end position="436"/>
    </location>
</feature>
<evidence type="ECO:0000313" key="2">
    <source>
        <dbReference type="EMBL" id="KAF2238963.1"/>
    </source>
</evidence>
<proteinExistence type="predicted"/>